<feature type="region of interest" description="Disordered" evidence="1">
    <location>
        <begin position="165"/>
        <end position="201"/>
    </location>
</feature>
<keyword evidence="2" id="KW-1133">Transmembrane helix</keyword>
<dbReference type="EMBL" id="SOZI01000174">
    <property type="protein sequence ID" value="TNY17805.1"/>
    <property type="molecule type" value="Genomic_DNA"/>
</dbReference>
<dbReference type="InterPro" id="IPR009688">
    <property type="entry name" value="FAM210A/B-like_dom"/>
</dbReference>
<gene>
    <name evidence="4" type="ORF">DMC30DRAFT_419430</name>
</gene>
<feature type="region of interest" description="Disordered" evidence="1">
    <location>
        <begin position="55"/>
        <end position="93"/>
    </location>
</feature>
<accession>A0A5C5FM88</accession>
<name>A0A5C5FM88_9BASI</name>
<feature type="transmembrane region" description="Helical" evidence="2">
    <location>
        <begin position="112"/>
        <end position="136"/>
    </location>
</feature>
<keyword evidence="2" id="KW-0472">Membrane</keyword>
<feature type="domain" description="DUF1279" evidence="3">
    <location>
        <begin position="101"/>
        <end position="240"/>
    </location>
</feature>
<dbReference type="OrthoDB" id="426386at2759"/>
<keyword evidence="2" id="KW-0812">Transmembrane</keyword>
<dbReference type="Proteomes" id="UP000311382">
    <property type="component" value="Unassembled WGS sequence"/>
</dbReference>
<dbReference type="AlphaFoldDB" id="A0A5C5FM88"/>
<evidence type="ECO:0000259" key="3">
    <source>
        <dbReference type="Pfam" id="PF06916"/>
    </source>
</evidence>
<keyword evidence="5" id="KW-1185">Reference proteome</keyword>
<dbReference type="InterPro" id="IPR045866">
    <property type="entry name" value="FAM210A/B-like"/>
</dbReference>
<dbReference type="GO" id="GO:0005739">
    <property type="term" value="C:mitochondrion"/>
    <property type="evidence" value="ECO:0007669"/>
    <property type="project" value="TreeGrafter"/>
</dbReference>
<comment type="caution">
    <text evidence="4">The sequence shown here is derived from an EMBL/GenBank/DDBJ whole genome shotgun (WGS) entry which is preliminary data.</text>
</comment>
<evidence type="ECO:0000313" key="4">
    <source>
        <dbReference type="EMBL" id="TNY17805.1"/>
    </source>
</evidence>
<proteinExistence type="predicted"/>
<feature type="compositionally biased region" description="Low complexity" evidence="1">
    <location>
        <begin position="178"/>
        <end position="187"/>
    </location>
</feature>
<protein>
    <recommendedName>
        <fullName evidence="3">DUF1279 domain-containing protein</fullName>
    </recommendedName>
</protein>
<reference evidence="4 5" key="1">
    <citation type="submission" date="2019-03" db="EMBL/GenBank/DDBJ databases">
        <title>Rhodosporidium diobovatum UCD-FST 08-225 genome sequencing, assembly, and annotation.</title>
        <authorList>
            <person name="Fakankun I.U."/>
            <person name="Fristensky B."/>
            <person name="Levin D.B."/>
        </authorList>
    </citation>
    <scope>NUCLEOTIDE SEQUENCE [LARGE SCALE GENOMIC DNA]</scope>
    <source>
        <strain evidence="4 5">UCD-FST 08-225</strain>
    </source>
</reference>
<feature type="compositionally biased region" description="Low complexity" evidence="1">
    <location>
        <begin position="71"/>
        <end position="88"/>
    </location>
</feature>
<evidence type="ECO:0000256" key="2">
    <source>
        <dbReference type="SAM" id="Phobius"/>
    </source>
</evidence>
<dbReference type="PANTHER" id="PTHR21377">
    <property type="entry name" value="PROTEIN FAM210B, MITOCHONDRIAL"/>
    <property type="match status" value="1"/>
</dbReference>
<sequence length="276" mass="28916">MQRAPTLRTAFARSLVPSASCGARPLVTALVPTRAPLHLARNHWHVVTRGLATPPTALAPRSAATPGTAPSSSSSKSHSQSSNSDNSSTDTDETAKVPLTQRIKYLFRKHGWTALVVYLVLSAADFAACFLVISAIGADRVRDAEDWVLSHLGWRRAVDGFRERRAAHAAQHPHGADAHPSPAAAQAVSEGGHSTGEVQALERKGRSAASTYATTAVLAYAVHKTLLLPFRVGVTVAVTPRVVRTLQSWGWKVGMAAGAPPTAKAAASAAGKAAAH</sequence>
<evidence type="ECO:0000313" key="5">
    <source>
        <dbReference type="Proteomes" id="UP000311382"/>
    </source>
</evidence>
<evidence type="ECO:0000256" key="1">
    <source>
        <dbReference type="SAM" id="MobiDB-lite"/>
    </source>
</evidence>
<organism evidence="4 5">
    <name type="scientific">Rhodotorula diobovata</name>
    <dbReference type="NCBI Taxonomy" id="5288"/>
    <lineage>
        <taxon>Eukaryota</taxon>
        <taxon>Fungi</taxon>
        <taxon>Dikarya</taxon>
        <taxon>Basidiomycota</taxon>
        <taxon>Pucciniomycotina</taxon>
        <taxon>Microbotryomycetes</taxon>
        <taxon>Sporidiobolales</taxon>
        <taxon>Sporidiobolaceae</taxon>
        <taxon>Rhodotorula</taxon>
    </lineage>
</organism>
<dbReference type="PANTHER" id="PTHR21377:SF0">
    <property type="entry name" value="PROTEIN FAM210B, MITOCHONDRIAL"/>
    <property type="match status" value="1"/>
</dbReference>
<dbReference type="Pfam" id="PF06916">
    <property type="entry name" value="FAM210A-B_dom"/>
    <property type="match status" value="1"/>
</dbReference>